<feature type="chain" id="PRO_5001620201" description="MSHA biogenesis protein MshK" evidence="1">
    <location>
        <begin position="21"/>
        <end position="121"/>
    </location>
</feature>
<dbReference type="RefSeq" id="WP_036544004.1">
    <property type="nucleotide sequence ID" value="NZ_JBKBNO010000001.1"/>
</dbReference>
<gene>
    <name evidence="2" type="ORF">ADINL_0678</name>
</gene>
<evidence type="ECO:0000256" key="1">
    <source>
        <dbReference type="SAM" id="SignalP"/>
    </source>
</evidence>
<dbReference type="Proteomes" id="UP000027318">
    <property type="component" value="Unassembled WGS sequence"/>
</dbReference>
<evidence type="ECO:0000313" key="3">
    <source>
        <dbReference type="Proteomes" id="UP000027318"/>
    </source>
</evidence>
<dbReference type="OrthoDB" id="5772187at2"/>
<dbReference type="STRING" id="267850.ADINL_0678"/>
<dbReference type="EMBL" id="JMSZ01000016">
    <property type="protein sequence ID" value="KDE40086.1"/>
    <property type="molecule type" value="Genomic_DNA"/>
</dbReference>
<feature type="signal peptide" evidence="1">
    <location>
        <begin position="1"/>
        <end position="20"/>
    </location>
</feature>
<comment type="caution">
    <text evidence="2">The sequence shown here is derived from an EMBL/GenBank/DDBJ whole genome shotgun (WGS) entry which is preliminary data.</text>
</comment>
<accession>A0A063Y5P0</accession>
<protein>
    <recommendedName>
        <fullName evidence="4">MSHA biogenesis protein MshK</fullName>
    </recommendedName>
</protein>
<evidence type="ECO:0008006" key="4">
    <source>
        <dbReference type="Google" id="ProtNLM"/>
    </source>
</evidence>
<name>A0A063Y5P0_9GAMM</name>
<dbReference type="AlphaFoldDB" id="A0A063Y5P0"/>
<reference evidence="2 3" key="1">
    <citation type="journal article" date="2005" name="Int. J. Syst. Evol. Microbiol.">
        <title>Nitrincola lacisaponensis gen. nov., sp. nov., a novel alkaliphilic bacterium isolated from an alkaline, saline lake.</title>
        <authorList>
            <person name="Dimitriu P.A."/>
            <person name="Shukla S.K."/>
            <person name="Conradt J."/>
            <person name="Marquez M.C."/>
            <person name="Ventosa A."/>
            <person name="Maglia A."/>
            <person name="Peyton B.M."/>
            <person name="Pinkart H.C."/>
            <person name="Mormile M.R."/>
        </authorList>
    </citation>
    <scope>NUCLEOTIDE SEQUENCE [LARGE SCALE GENOMIC DNA]</scope>
    <source>
        <strain evidence="2 3">4CA</strain>
    </source>
</reference>
<proteinExistence type="predicted"/>
<sequence length="121" mass="13441">MYRQALLLSLSLFCLTPLLAEESRDFNFPDPLRPFNAPSPLTPAEEARERLHLQAIVMTGSRGAYAVINSQPVGVGDEVDGYRILQIHTDNVLLGRNTDGQPVIIQPHSLTFDSELNRSEP</sequence>
<keyword evidence="1" id="KW-0732">Signal</keyword>
<organism evidence="2 3">
    <name type="scientific">Nitrincola lacisaponensis</name>
    <dbReference type="NCBI Taxonomy" id="267850"/>
    <lineage>
        <taxon>Bacteria</taxon>
        <taxon>Pseudomonadati</taxon>
        <taxon>Pseudomonadota</taxon>
        <taxon>Gammaproteobacteria</taxon>
        <taxon>Oceanospirillales</taxon>
        <taxon>Oceanospirillaceae</taxon>
        <taxon>Nitrincola</taxon>
    </lineage>
</organism>
<keyword evidence="3" id="KW-1185">Reference proteome</keyword>
<evidence type="ECO:0000313" key="2">
    <source>
        <dbReference type="EMBL" id="KDE40086.1"/>
    </source>
</evidence>